<dbReference type="GO" id="GO:0015276">
    <property type="term" value="F:ligand-gated monoatomic ion channel activity"/>
    <property type="evidence" value="ECO:0007669"/>
    <property type="project" value="InterPro"/>
</dbReference>
<evidence type="ECO:0000256" key="1">
    <source>
        <dbReference type="ARBA" id="ARBA00004651"/>
    </source>
</evidence>
<protein>
    <recommendedName>
        <fullName evidence="13">Ionotropic glutamate receptor L-glutamate and glycine-binding domain-containing protein</fullName>
    </recommendedName>
</protein>
<keyword evidence="3" id="KW-1003">Cell membrane</keyword>
<dbReference type="PANTHER" id="PTHR42643">
    <property type="entry name" value="IONOTROPIC RECEPTOR 20A-RELATED"/>
    <property type="match status" value="1"/>
</dbReference>
<evidence type="ECO:0000256" key="2">
    <source>
        <dbReference type="ARBA" id="ARBA00022448"/>
    </source>
</evidence>
<dbReference type="GO" id="GO:0005886">
    <property type="term" value="C:plasma membrane"/>
    <property type="evidence" value="ECO:0007669"/>
    <property type="project" value="UniProtKB-SubCell"/>
</dbReference>
<evidence type="ECO:0000313" key="15">
    <source>
        <dbReference type="Proteomes" id="UP000499080"/>
    </source>
</evidence>
<evidence type="ECO:0000256" key="7">
    <source>
        <dbReference type="ARBA" id="ARBA00023136"/>
    </source>
</evidence>
<keyword evidence="4 12" id="KW-0812">Transmembrane</keyword>
<keyword evidence="15" id="KW-1185">Reference proteome</keyword>
<keyword evidence="2" id="KW-0813">Transport</keyword>
<reference evidence="14 15" key="1">
    <citation type="journal article" date="2019" name="Sci. Rep.">
        <title>Orb-weaving spider Araneus ventricosus genome elucidates the spidroin gene catalogue.</title>
        <authorList>
            <person name="Kono N."/>
            <person name="Nakamura H."/>
            <person name="Ohtoshi R."/>
            <person name="Moran D.A.P."/>
            <person name="Shinohara A."/>
            <person name="Yoshida Y."/>
            <person name="Fujiwara M."/>
            <person name="Mori M."/>
            <person name="Tomita M."/>
            <person name="Arakawa K."/>
        </authorList>
    </citation>
    <scope>NUCLEOTIDE SEQUENCE [LARGE SCALE GENOMIC DNA]</scope>
</reference>
<evidence type="ECO:0000256" key="10">
    <source>
        <dbReference type="ARBA" id="ARBA00023286"/>
    </source>
</evidence>
<dbReference type="PANTHER" id="PTHR42643:SF38">
    <property type="entry name" value="IONOTROPIC RECEPTOR 100A"/>
    <property type="match status" value="1"/>
</dbReference>
<sequence>MDQSELIKVSIINGGLTKVEGNNDSNYIFSGLEGRYLDVVLKALNKRFEIVAARDREWGSPSAGGNWTGMIGMVQRGDAHLAFNSLSITSSRFSVVDFSSVYSIDDMTFRIKKPGTLPPSLALIRPFDSTIWIAIIITLLLMPFLMKCLLNAKDTYINIFLKFLGSLLNESTITNRYFSRNIVASWLVFGMILTLSYSAILLSVLTVPLQMAAVKNFEELSEAVMKRGYQLYVPKGSSIIDFLINSDKKHLKFLGETALRNNWYSGNSDVYQCSIQTDCAMMTYRNLFQIMAGPENWKIYYMSEDSLMSLSFAFAMGKGFRYKKQLNTIISRASSAGIYNKFVNDESYKYLLHKSSTMYVREETKAFTVSDLLAKCRGDVLRNFTDSGNDCDDICKPSCQSVRYDISLSKADWPNLNHQEFVMNRSFDQWRNIPEALGLLDALEYDGGNITDIVNDTFFRNLSPKLLLCDTELLKPVILMSLGSQNTVMPEFLRETPQLSQKPH</sequence>
<keyword evidence="10" id="KW-1071">Ligand-gated ion channel</keyword>
<dbReference type="Gene3D" id="1.10.287.70">
    <property type="match status" value="1"/>
</dbReference>
<dbReference type="SUPFAM" id="SSF53850">
    <property type="entry name" value="Periplasmic binding protein-like II"/>
    <property type="match status" value="1"/>
</dbReference>
<evidence type="ECO:0000256" key="12">
    <source>
        <dbReference type="SAM" id="Phobius"/>
    </source>
</evidence>
<accession>A0A4Y2CDP4</accession>
<evidence type="ECO:0000256" key="5">
    <source>
        <dbReference type="ARBA" id="ARBA00022989"/>
    </source>
</evidence>
<keyword evidence="9" id="KW-0325">Glycoprotein</keyword>
<dbReference type="Gene3D" id="3.40.190.10">
    <property type="entry name" value="Periplasmic binding protein-like II"/>
    <property type="match status" value="1"/>
</dbReference>
<comment type="subcellular location">
    <subcellularLocation>
        <location evidence="1">Cell membrane</location>
        <topology evidence="1">Multi-pass membrane protein</topology>
    </subcellularLocation>
</comment>
<dbReference type="InterPro" id="IPR019594">
    <property type="entry name" value="Glu/Gly-bd"/>
</dbReference>
<feature type="transmembrane region" description="Helical" evidence="12">
    <location>
        <begin position="183"/>
        <end position="205"/>
    </location>
</feature>
<keyword evidence="5 12" id="KW-1133">Transmembrane helix</keyword>
<feature type="transmembrane region" description="Helical" evidence="12">
    <location>
        <begin position="131"/>
        <end position="150"/>
    </location>
</feature>
<keyword evidence="6" id="KW-0406">Ion transport</keyword>
<evidence type="ECO:0000256" key="3">
    <source>
        <dbReference type="ARBA" id="ARBA00022475"/>
    </source>
</evidence>
<evidence type="ECO:0000256" key="9">
    <source>
        <dbReference type="ARBA" id="ARBA00023180"/>
    </source>
</evidence>
<evidence type="ECO:0000256" key="6">
    <source>
        <dbReference type="ARBA" id="ARBA00023065"/>
    </source>
</evidence>
<dbReference type="EMBL" id="BGPR01000175">
    <property type="protein sequence ID" value="GBM01938.1"/>
    <property type="molecule type" value="Genomic_DNA"/>
</dbReference>
<comment type="caution">
    <text evidence="14">The sequence shown here is derived from an EMBL/GenBank/DDBJ whole genome shotgun (WGS) entry which is preliminary data.</text>
</comment>
<dbReference type="Pfam" id="PF10613">
    <property type="entry name" value="Lig_chan-Glu_bd"/>
    <property type="match status" value="1"/>
</dbReference>
<evidence type="ECO:0000313" key="14">
    <source>
        <dbReference type="EMBL" id="GBM01938.1"/>
    </source>
</evidence>
<dbReference type="AlphaFoldDB" id="A0A4Y2CDP4"/>
<name>A0A4Y2CDP4_ARAVE</name>
<dbReference type="SMART" id="SM00918">
    <property type="entry name" value="Lig_chan-Glu_bd"/>
    <property type="match status" value="1"/>
</dbReference>
<keyword evidence="8" id="KW-0675">Receptor</keyword>
<keyword evidence="11" id="KW-0407">Ion channel</keyword>
<feature type="domain" description="Ionotropic glutamate receptor L-glutamate and glycine-binding" evidence="13">
    <location>
        <begin position="15"/>
        <end position="76"/>
    </location>
</feature>
<evidence type="ECO:0000259" key="13">
    <source>
        <dbReference type="SMART" id="SM00918"/>
    </source>
</evidence>
<gene>
    <name evidence="14" type="ORF">AVEN_269549_1</name>
</gene>
<dbReference type="Proteomes" id="UP000499080">
    <property type="component" value="Unassembled WGS sequence"/>
</dbReference>
<dbReference type="InterPro" id="IPR052192">
    <property type="entry name" value="Insect_Ionotropic_Sensory_Rcpt"/>
</dbReference>
<dbReference type="OrthoDB" id="6614738at2759"/>
<keyword evidence="7 12" id="KW-0472">Membrane</keyword>
<evidence type="ECO:0000256" key="11">
    <source>
        <dbReference type="ARBA" id="ARBA00023303"/>
    </source>
</evidence>
<organism evidence="14 15">
    <name type="scientific">Araneus ventricosus</name>
    <name type="common">Orbweaver spider</name>
    <name type="synonym">Epeira ventricosa</name>
    <dbReference type="NCBI Taxonomy" id="182803"/>
    <lineage>
        <taxon>Eukaryota</taxon>
        <taxon>Metazoa</taxon>
        <taxon>Ecdysozoa</taxon>
        <taxon>Arthropoda</taxon>
        <taxon>Chelicerata</taxon>
        <taxon>Arachnida</taxon>
        <taxon>Araneae</taxon>
        <taxon>Araneomorphae</taxon>
        <taxon>Entelegynae</taxon>
        <taxon>Araneoidea</taxon>
        <taxon>Araneidae</taxon>
        <taxon>Araneus</taxon>
    </lineage>
</organism>
<evidence type="ECO:0000256" key="8">
    <source>
        <dbReference type="ARBA" id="ARBA00023170"/>
    </source>
</evidence>
<proteinExistence type="predicted"/>
<evidence type="ECO:0000256" key="4">
    <source>
        <dbReference type="ARBA" id="ARBA00022692"/>
    </source>
</evidence>